<dbReference type="RefSeq" id="WP_092110022.1">
    <property type="nucleotide sequence ID" value="NZ_FOCN01000008.1"/>
</dbReference>
<feature type="domain" description="Peptidase M48" evidence="2">
    <location>
        <begin position="133"/>
        <end position="205"/>
    </location>
</feature>
<gene>
    <name evidence="3" type="ORF">E3O10_16095</name>
</gene>
<keyword evidence="4" id="KW-1185">Reference proteome</keyword>
<dbReference type="Pfam" id="PF01435">
    <property type="entry name" value="Peptidase_M48"/>
    <property type="match status" value="1"/>
</dbReference>
<dbReference type="PANTHER" id="PTHR34978:SF3">
    <property type="entry name" value="SLR0241 PROTEIN"/>
    <property type="match status" value="1"/>
</dbReference>
<dbReference type="InterPro" id="IPR052173">
    <property type="entry name" value="Beta-lactam_resp_regulator"/>
</dbReference>
<protein>
    <submittedName>
        <fullName evidence="3">M56 family peptidase</fullName>
    </submittedName>
</protein>
<keyword evidence="1" id="KW-0378">Hydrolase</keyword>
<dbReference type="CDD" id="cd07326">
    <property type="entry name" value="M56_BlaR1_MecR1_like"/>
    <property type="match status" value="1"/>
</dbReference>
<keyword evidence="1" id="KW-0862">Zinc</keyword>
<dbReference type="GO" id="GO:0006508">
    <property type="term" value="P:proteolysis"/>
    <property type="evidence" value="ECO:0007669"/>
    <property type="project" value="UniProtKB-KW"/>
</dbReference>
<dbReference type="GO" id="GO:0004222">
    <property type="term" value="F:metalloendopeptidase activity"/>
    <property type="evidence" value="ECO:0007669"/>
    <property type="project" value="InterPro"/>
</dbReference>
<proteinExistence type="inferred from homology"/>
<evidence type="ECO:0000313" key="4">
    <source>
        <dbReference type="Proteomes" id="UP000297654"/>
    </source>
</evidence>
<name>A0A1H8GNL2_9MICO</name>
<evidence type="ECO:0000259" key="2">
    <source>
        <dbReference type="Pfam" id="PF01435"/>
    </source>
</evidence>
<dbReference type="STRING" id="1424661.SAMN05216281_10826"/>
<keyword evidence="1" id="KW-0645">Protease</keyword>
<dbReference type="AlphaFoldDB" id="A0A1H8GNL2"/>
<dbReference type="InterPro" id="IPR001915">
    <property type="entry name" value="Peptidase_M48"/>
</dbReference>
<dbReference type="OrthoDB" id="9785340at2"/>
<accession>A0A1H8GNL2</accession>
<organism evidence="3 4">
    <name type="scientific">Cryobacterium luteum</name>
    <dbReference type="NCBI Taxonomy" id="1424661"/>
    <lineage>
        <taxon>Bacteria</taxon>
        <taxon>Bacillati</taxon>
        <taxon>Actinomycetota</taxon>
        <taxon>Actinomycetes</taxon>
        <taxon>Micrococcales</taxon>
        <taxon>Microbacteriaceae</taxon>
        <taxon>Cryobacterium</taxon>
    </lineage>
</organism>
<keyword evidence="1" id="KW-0482">Metalloprotease</keyword>
<dbReference type="Proteomes" id="UP000297654">
    <property type="component" value="Unassembled WGS sequence"/>
</dbReference>
<reference evidence="3 4" key="1">
    <citation type="submission" date="2019-03" db="EMBL/GenBank/DDBJ databases">
        <title>Genomics of glacier-inhabiting Cryobacterium strains.</title>
        <authorList>
            <person name="Liu Q."/>
            <person name="Xin Y.-H."/>
        </authorList>
    </citation>
    <scope>NUCLEOTIDE SEQUENCE [LARGE SCALE GENOMIC DNA]</scope>
    <source>
        <strain evidence="3 4">Hh15</strain>
    </source>
</reference>
<evidence type="ECO:0000313" key="3">
    <source>
        <dbReference type="EMBL" id="TFB84640.1"/>
    </source>
</evidence>
<comment type="cofactor">
    <cofactor evidence="1">
        <name>Zn(2+)</name>
        <dbReference type="ChEBI" id="CHEBI:29105"/>
    </cofactor>
    <text evidence="1">Binds 1 zinc ion per subunit.</text>
</comment>
<dbReference type="PANTHER" id="PTHR34978">
    <property type="entry name" value="POSSIBLE SENSOR-TRANSDUCER PROTEIN BLAR"/>
    <property type="match status" value="1"/>
</dbReference>
<evidence type="ECO:0000256" key="1">
    <source>
        <dbReference type="RuleBase" id="RU003983"/>
    </source>
</evidence>
<sequence length="329" mass="34060">MITAAALLGVIALLLAWPVPLALARAGWPARSPGVALVLWQAIALSGGLSMIGSLLLYGLVPFGANLGAGVSALSGDLRAGTLPVGTSVSHVLALGAAILLGTHLLLNLLATFVRAERQRRRHHTLIALLSDPLHGQPGMRVIDHPAPVAYCLPGAGHSATVLSNGLLRLLDAEQVRAVIAHEQAHLVQQHHLVLLAFKSWHSALPWFPIANRAENAVALLVEMLADDHARRVVDDHTLARAIALTGFALAGFAAPSLGEADATARAAASASLTEKGPVAAPEHAAQQVMPRVARLVNPAVPLRYSATAGALTVSVVLLAGPAFILFAA</sequence>
<dbReference type="Gene3D" id="3.30.2010.10">
    <property type="entry name" value="Metalloproteases ('zincins'), catalytic domain"/>
    <property type="match status" value="1"/>
</dbReference>
<dbReference type="EMBL" id="SOFF01000044">
    <property type="protein sequence ID" value="TFB84640.1"/>
    <property type="molecule type" value="Genomic_DNA"/>
</dbReference>
<comment type="caution">
    <text evidence="3">The sequence shown here is derived from an EMBL/GenBank/DDBJ whole genome shotgun (WGS) entry which is preliminary data.</text>
</comment>
<comment type="similarity">
    <text evidence="1">Belongs to the peptidase M48 family.</text>
</comment>